<dbReference type="AlphaFoldDB" id="A0A4P9WY02"/>
<keyword evidence="10" id="KW-1185">Reference proteome</keyword>
<comment type="subcellular location">
    <subcellularLocation>
        <location evidence="1">Nucleus</location>
        <location evidence="1">Nucleolus</location>
    </subcellularLocation>
</comment>
<proteinExistence type="inferred from homology"/>
<keyword evidence="4" id="KW-0677">Repeat</keyword>
<reference evidence="7" key="3">
    <citation type="submission" date="2018-08" db="EMBL/GenBank/DDBJ databases">
        <title>Leveraging single-cell genomics to expand the Fungal Tree of Life.</title>
        <authorList>
            <consortium name="DOE Joint Genome Institute"/>
            <person name="Ahrendt S.R."/>
            <person name="Quandt C.A."/>
            <person name="Ciobanu D."/>
            <person name="Clum A."/>
            <person name="Salamov A."/>
            <person name="Andreopoulos B."/>
            <person name="Cheng J.-F."/>
            <person name="Woyke T."/>
            <person name="Pelin A."/>
            <person name="Henrissat B."/>
            <person name="Reynolds N."/>
            <person name="Benny G.L."/>
            <person name="Smith M.E."/>
            <person name="James T.Y."/>
            <person name="Grigoriev I.V."/>
        </authorList>
    </citation>
    <scope>NUCLEOTIDE SEQUENCE</scope>
    <source>
        <strain evidence="7">ATCC 52028</strain>
    </source>
</reference>
<dbReference type="GO" id="GO:0030515">
    <property type="term" value="F:snoRNA binding"/>
    <property type="evidence" value="ECO:0007669"/>
    <property type="project" value="InterPro"/>
</dbReference>
<dbReference type="GO" id="GO:0034388">
    <property type="term" value="C:Pwp2p-containing subcomplex of 90S preribosome"/>
    <property type="evidence" value="ECO:0007669"/>
    <property type="project" value="TreeGrafter"/>
</dbReference>
<evidence type="ECO:0000313" key="8">
    <source>
        <dbReference type="EMBL" id="RKO98378.1"/>
    </source>
</evidence>
<dbReference type="Gene3D" id="1.25.40.10">
    <property type="entry name" value="Tetratricopeptide repeat domain"/>
    <property type="match status" value="1"/>
</dbReference>
<evidence type="ECO:0000313" key="10">
    <source>
        <dbReference type="Proteomes" id="UP000274922"/>
    </source>
</evidence>
<evidence type="ECO:0000313" key="9">
    <source>
        <dbReference type="Proteomes" id="UP000268535"/>
    </source>
</evidence>
<dbReference type="SUPFAM" id="SSF48452">
    <property type="entry name" value="TPR-like"/>
    <property type="match status" value="1"/>
</dbReference>
<evidence type="ECO:0000256" key="3">
    <source>
        <dbReference type="ARBA" id="ARBA00022552"/>
    </source>
</evidence>
<keyword evidence="5" id="KW-0539">Nucleus</keyword>
<dbReference type="EMBL" id="ML014461">
    <property type="protein sequence ID" value="RKO98378.1"/>
    <property type="molecule type" value="Genomic_DNA"/>
</dbReference>
<dbReference type="InterPro" id="IPR003107">
    <property type="entry name" value="HAT"/>
</dbReference>
<accession>A0A4P9WY02</accession>
<evidence type="ECO:0000256" key="1">
    <source>
        <dbReference type="ARBA" id="ARBA00004604"/>
    </source>
</evidence>
<organism evidence="7 9">
    <name type="scientific">Caulochytrium protostelioides</name>
    <dbReference type="NCBI Taxonomy" id="1555241"/>
    <lineage>
        <taxon>Eukaryota</taxon>
        <taxon>Fungi</taxon>
        <taxon>Fungi incertae sedis</taxon>
        <taxon>Chytridiomycota</taxon>
        <taxon>Chytridiomycota incertae sedis</taxon>
        <taxon>Chytridiomycetes</taxon>
        <taxon>Caulochytriales</taxon>
        <taxon>Caulochytriaceae</taxon>
        <taxon>Caulochytrium</taxon>
    </lineage>
</organism>
<dbReference type="OrthoDB" id="28112at2759"/>
<dbReference type="InterPro" id="IPR013949">
    <property type="entry name" value="Utp6"/>
</dbReference>
<dbReference type="Proteomes" id="UP000268535">
    <property type="component" value="Unassembled WGS sequence"/>
</dbReference>
<dbReference type="PANTHER" id="PTHR23271">
    <property type="entry name" value="HEPATOCELLULAR CARCINOMA-ASSOCIATED ANTIGEN 66"/>
    <property type="match status" value="1"/>
</dbReference>
<dbReference type="Pfam" id="PF08640">
    <property type="entry name" value="U3_assoc_6"/>
    <property type="match status" value="1"/>
</dbReference>
<feature type="non-terminal residue" evidence="7">
    <location>
        <position position="223"/>
    </location>
</feature>
<dbReference type="InterPro" id="IPR055347">
    <property type="entry name" value="UTP6_N"/>
</dbReference>
<reference evidence="8" key="2">
    <citation type="submission" date="2018-04" db="EMBL/GenBank/DDBJ databases">
        <title>Leveraging single-cell genomics to expand the Fungal Tree of Life.</title>
        <authorList>
            <consortium name="DOE Joint Genome Institute"/>
            <person name="Ahrendt S.R."/>
            <person name="Quandt C.A."/>
            <person name="Ciobanu D."/>
            <person name="Clum A."/>
            <person name="Salamov A."/>
            <person name="Andreopoulos B."/>
            <person name="Cheng J.-F."/>
            <person name="Woyke T."/>
            <person name="Pelin A."/>
            <person name="Henrissat B."/>
            <person name="Benny G.L."/>
            <person name="Smith M.E."/>
            <person name="James T.Y."/>
            <person name="Grigoriev I.V."/>
        </authorList>
    </citation>
    <scope>NUCLEOTIDE SEQUENCE</scope>
    <source>
        <strain evidence="8">ATCC 52028</strain>
    </source>
</reference>
<keyword evidence="3" id="KW-0698">rRNA processing</keyword>
<dbReference type="Proteomes" id="UP000274922">
    <property type="component" value="Unassembled WGS sequence"/>
</dbReference>
<protein>
    <recommendedName>
        <fullName evidence="6">U3 small nucleolar RNA-associated protein 6 N-terminal domain-containing protein</fullName>
    </recommendedName>
</protein>
<evidence type="ECO:0000313" key="7">
    <source>
        <dbReference type="EMBL" id="RKO97243.1"/>
    </source>
</evidence>
<dbReference type="GO" id="GO:0032040">
    <property type="term" value="C:small-subunit processome"/>
    <property type="evidence" value="ECO:0007669"/>
    <property type="project" value="TreeGrafter"/>
</dbReference>
<comment type="similarity">
    <text evidence="2">Belongs to the UTP6 family.</text>
</comment>
<reference evidence="9 10" key="1">
    <citation type="journal article" date="2018" name="Nat. Microbiol.">
        <title>Leveraging single-cell genomics to expand the fungal tree of life.</title>
        <authorList>
            <person name="Ahrendt S.R."/>
            <person name="Quandt C.A."/>
            <person name="Ciobanu D."/>
            <person name="Clum A."/>
            <person name="Salamov A."/>
            <person name="Andreopoulos B."/>
            <person name="Cheng J.F."/>
            <person name="Woyke T."/>
            <person name="Pelin A."/>
            <person name="Henrissat B."/>
            <person name="Reynolds N.K."/>
            <person name="Benny G.L."/>
            <person name="Smith M.E."/>
            <person name="James T.Y."/>
            <person name="Grigoriev I.V."/>
        </authorList>
    </citation>
    <scope>NUCLEOTIDE SEQUENCE [LARGE SCALE GENOMIC DNA]</scope>
    <source>
        <strain evidence="9 10">ATCC 52028</strain>
    </source>
</reference>
<dbReference type="STRING" id="1555241.A0A4P9WY02"/>
<dbReference type="InterPro" id="IPR011990">
    <property type="entry name" value="TPR-like_helical_dom_sf"/>
</dbReference>
<sequence length="223" mass="26249">MSQHVIQNLEATLAELEDLEKKGLFTSAEIKALTQNRTRFEYAVHRRSPKVNDYLRYIEYELNIERLRQKRLKRLGLDRVAFDGRDGSAKGTRPAPRTVSDVAITTRIHNLYRQCLRKFPLELQVWRDYIAWCKQMKSSRALGKIMARAIQTHATIPEFWILAAQHEAQHNNNMHSARILLQRALRINPDQRLLWTEYFKLELMFLARLNKRHQILSGTDASK</sequence>
<feature type="domain" description="U3 small nucleolar RNA-associated protein 6 N-terminal" evidence="6">
    <location>
        <begin position="9"/>
        <end position="77"/>
    </location>
</feature>
<dbReference type="PANTHER" id="PTHR23271:SF1">
    <property type="entry name" value="U3 SMALL NUCLEOLAR RNA-ASSOCIATED PROTEIN 6 HOMOLOG"/>
    <property type="match status" value="1"/>
</dbReference>
<dbReference type="SMART" id="SM00386">
    <property type="entry name" value="HAT"/>
    <property type="match status" value="3"/>
</dbReference>
<evidence type="ECO:0000259" key="6">
    <source>
        <dbReference type="Pfam" id="PF08640"/>
    </source>
</evidence>
<evidence type="ECO:0000256" key="4">
    <source>
        <dbReference type="ARBA" id="ARBA00022737"/>
    </source>
</evidence>
<dbReference type="GO" id="GO:0000462">
    <property type="term" value="P:maturation of SSU-rRNA from tricistronic rRNA transcript (SSU-rRNA, 5.8S rRNA, LSU-rRNA)"/>
    <property type="evidence" value="ECO:0007669"/>
    <property type="project" value="InterPro"/>
</dbReference>
<name>A0A4P9WY02_9FUNG</name>
<gene>
    <name evidence="7" type="ORF">CAUPRSCDRAFT_6796</name>
    <name evidence="8" type="ORF">CXG81DRAFT_15986</name>
</gene>
<evidence type="ECO:0000256" key="2">
    <source>
        <dbReference type="ARBA" id="ARBA00010734"/>
    </source>
</evidence>
<evidence type="ECO:0000256" key="5">
    <source>
        <dbReference type="ARBA" id="ARBA00023242"/>
    </source>
</evidence>
<dbReference type="EMBL" id="ML009347">
    <property type="protein sequence ID" value="RKO97243.1"/>
    <property type="molecule type" value="Genomic_DNA"/>
</dbReference>